<evidence type="ECO:0000256" key="7">
    <source>
        <dbReference type="ARBA" id="ARBA00032903"/>
    </source>
</evidence>
<evidence type="ECO:0000313" key="9">
    <source>
        <dbReference type="EMBL" id="NML15826.1"/>
    </source>
</evidence>
<dbReference type="NCBIfam" id="TIGR00526">
    <property type="entry name" value="folB_dom"/>
    <property type="match status" value="1"/>
</dbReference>
<name>A0A848FAD0_9BURK</name>
<reference evidence="9 10" key="1">
    <citation type="submission" date="2020-04" db="EMBL/GenBank/DDBJ databases">
        <title>Azohydromonas sp. isolated from soil.</title>
        <authorList>
            <person name="Dahal R.H."/>
        </authorList>
    </citation>
    <scope>NUCLEOTIDE SEQUENCE [LARGE SCALE GENOMIC DNA]</scope>
    <source>
        <strain evidence="9 10">G-1-1-14</strain>
    </source>
</reference>
<dbReference type="Proteomes" id="UP000574067">
    <property type="component" value="Unassembled WGS sequence"/>
</dbReference>
<evidence type="ECO:0000256" key="6">
    <source>
        <dbReference type="ARBA" id="ARBA00023239"/>
    </source>
</evidence>
<dbReference type="Gene3D" id="3.30.1130.10">
    <property type="match status" value="1"/>
</dbReference>
<comment type="catalytic activity">
    <reaction evidence="1">
        <text>7,8-dihydroneopterin = 6-hydroxymethyl-7,8-dihydropterin + glycolaldehyde</text>
        <dbReference type="Rhea" id="RHEA:10540"/>
        <dbReference type="ChEBI" id="CHEBI:17001"/>
        <dbReference type="ChEBI" id="CHEBI:17071"/>
        <dbReference type="ChEBI" id="CHEBI:44841"/>
        <dbReference type="EC" id="4.1.2.25"/>
    </reaction>
</comment>
<dbReference type="RefSeq" id="WP_169160727.1">
    <property type="nucleotide sequence ID" value="NZ_JABBFW010000007.1"/>
</dbReference>
<dbReference type="GO" id="GO:0005737">
    <property type="term" value="C:cytoplasm"/>
    <property type="evidence" value="ECO:0007669"/>
    <property type="project" value="TreeGrafter"/>
</dbReference>
<dbReference type="GO" id="GO:0004150">
    <property type="term" value="F:dihydroneopterin aldolase activity"/>
    <property type="evidence" value="ECO:0007669"/>
    <property type="project" value="UniProtKB-EC"/>
</dbReference>
<dbReference type="SUPFAM" id="SSF55620">
    <property type="entry name" value="Tetrahydrobiopterin biosynthesis enzymes-like"/>
    <property type="match status" value="1"/>
</dbReference>
<dbReference type="InterPro" id="IPR006156">
    <property type="entry name" value="Dihydroneopterin_aldolase"/>
</dbReference>
<organism evidence="9 10">
    <name type="scientific">Azohydromonas caseinilytica</name>
    <dbReference type="NCBI Taxonomy" id="2728836"/>
    <lineage>
        <taxon>Bacteria</taxon>
        <taxon>Pseudomonadati</taxon>
        <taxon>Pseudomonadota</taxon>
        <taxon>Betaproteobacteria</taxon>
        <taxon>Burkholderiales</taxon>
        <taxon>Sphaerotilaceae</taxon>
        <taxon>Azohydromonas</taxon>
    </lineage>
</organism>
<dbReference type="SMART" id="SM00905">
    <property type="entry name" value="FolB"/>
    <property type="match status" value="1"/>
</dbReference>
<accession>A0A848FAD0</accession>
<dbReference type="InterPro" id="IPR043133">
    <property type="entry name" value="GTP-CH-I_C/QueF"/>
</dbReference>
<dbReference type="GO" id="GO:0046656">
    <property type="term" value="P:folic acid biosynthetic process"/>
    <property type="evidence" value="ECO:0007669"/>
    <property type="project" value="UniProtKB-KW"/>
</dbReference>
<dbReference type="Pfam" id="PF02152">
    <property type="entry name" value="FolB"/>
    <property type="match status" value="1"/>
</dbReference>
<comment type="similarity">
    <text evidence="3">Belongs to the DHNA family.</text>
</comment>
<comment type="caution">
    <text evidence="9">The sequence shown here is derived from an EMBL/GenBank/DDBJ whole genome shotgun (WGS) entry which is preliminary data.</text>
</comment>
<keyword evidence="6" id="KW-0456">Lyase</keyword>
<feature type="domain" description="Dihydroneopterin aldolase/epimerase" evidence="8">
    <location>
        <begin position="23"/>
        <end position="133"/>
    </location>
</feature>
<dbReference type="InterPro" id="IPR006157">
    <property type="entry name" value="FolB_dom"/>
</dbReference>
<dbReference type="PANTHER" id="PTHR42844:SF1">
    <property type="entry name" value="DIHYDRONEOPTERIN ALDOLASE 1-RELATED"/>
    <property type="match status" value="1"/>
</dbReference>
<dbReference type="EC" id="4.1.2.25" evidence="4"/>
<evidence type="ECO:0000256" key="1">
    <source>
        <dbReference type="ARBA" id="ARBA00001353"/>
    </source>
</evidence>
<evidence type="ECO:0000256" key="2">
    <source>
        <dbReference type="ARBA" id="ARBA00005013"/>
    </source>
</evidence>
<dbReference type="EMBL" id="JABBFW010000007">
    <property type="protein sequence ID" value="NML15826.1"/>
    <property type="molecule type" value="Genomic_DNA"/>
</dbReference>
<evidence type="ECO:0000256" key="4">
    <source>
        <dbReference type="ARBA" id="ARBA00013043"/>
    </source>
</evidence>
<sequence>MSALMPLSPLPRHDTTGAALDLVFIEGLTIPTVIGIHHTELHDPQPVRVDVAAGLPRAAACDSDRIGDTIDYAVLRERLHRLFAEHEVQLLEALAEEIARITVCEFGAHWVRVALAKPRKFEDLRGVGVVIERRAEDFKAAAAPSRTGARVLSLIGEGMVPGRGQAD</sequence>
<proteinExistence type="inferred from homology"/>
<protein>
    <recommendedName>
        <fullName evidence="4">dihydroneopterin aldolase</fullName>
        <ecNumber evidence="4">4.1.2.25</ecNumber>
    </recommendedName>
    <alternativeName>
        <fullName evidence="7">7,8-dihydroneopterin aldolase</fullName>
    </alternativeName>
</protein>
<dbReference type="AlphaFoldDB" id="A0A848FAD0"/>
<evidence type="ECO:0000256" key="5">
    <source>
        <dbReference type="ARBA" id="ARBA00022909"/>
    </source>
</evidence>
<keyword evidence="5" id="KW-0289">Folate biosynthesis</keyword>
<evidence type="ECO:0000313" key="10">
    <source>
        <dbReference type="Proteomes" id="UP000574067"/>
    </source>
</evidence>
<keyword evidence="10" id="KW-1185">Reference proteome</keyword>
<dbReference type="PANTHER" id="PTHR42844">
    <property type="entry name" value="DIHYDRONEOPTERIN ALDOLASE 1-RELATED"/>
    <property type="match status" value="1"/>
</dbReference>
<gene>
    <name evidence="9" type="ORF">HHL10_12670</name>
</gene>
<evidence type="ECO:0000259" key="8">
    <source>
        <dbReference type="SMART" id="SM00905"/>
    </source>
</evidence>
<comment type="pathway">
    <text evidence="2">Cofactor biosynthesis; tetrahydrofolate biosynthesis; 2-amino-4-hydroxy-6-hydroxymethyl-7,8-dihydropteridine diphosphate from 7,8-dihydroneopterin triphosphate: step 3/4.</text>
</comment>
<evidence type="ECO:0000256" key="3">
    <source>
        <dbReference type="ARBA" id="ARBA00005708"/>
    </source>
</evidence>